<dbReference type="Proteomes" id="UP000028725">
    <property type="component" value="Unassembled WGS sequence"/>
</dbReference>
<sequence length="548" mass="60431">MPELVFFRRGEEVLRFAIDRQRVVLGRGERSDVVIPDPDVSRQHVALIYNGKTCQFEDLSGNGTLVAGKSMKQGELQDGADIALGRWRAMYRERGTGETAGPTGVGLSTDISPVNTEARDSQPAQLRVKQGDTEFLHDLTDNTSFTLGKDPSNTIVVQDRFISSRHLKLTRNQGFFHVVDLNSTNGSFLGNVRIFDVEVPLNTVLRVGETELILEPASKNKQGASSHGIIGNDPAVRSLVELIERVAPSTISVTILGESGTGKELVAKALHTCSERADKAFIPVNCAAISKELIESELFGHEKGAFTGAQGTRRGAFEEAHGGTLFLDEIGELPMNLQAKLLRALESGEIKRVGASRPTHVDVRVVAATNRDLLSLAREGRFREDLYYRLCVMPVLLPPLRNRAGDLAALADHFVRMYSPRGQTVKLTPGGLEKLQKHPWPGNIRELRNVVHRALLLRKGPQIDIGDISFDQELSRITAGAAGLVLTMPEGLTLEQMLQLAERQIIELTLRRYGHNRERVAKELGLARSTLFKRLKEWGIGKAEEDLE</sequence>
<keyword evidence="1" id="KW-0547">Nucleotide-binding</keyword>
<dbReference type="EMBL" id="JMCB01000018">
    <property type="protein sequence ID" value="KFE63295.1"/>
    <property type="molecule type" value="Genomic_DNA"/>
</dbReference>
<dbReference type="GO" id="GO:0043565">
    <property type="term" value="F:sequence-specific DNA binding"/>
    <property type="evidence" value="ECO:0007669"/>
    <property type="project" value="InterPro"/>
</dbReference>
<dbReference type="PROSITE" id="PS00688">
    <property type="entry name" value="SIGMA54_INTERACT_3"/>
    <property type="match status" value="1"/>
</dbReference>
<dbReference type="InterPro" id="IPR003593">
    <property type="entry name" value="AAA+_ATPase"/>
</dbReference>
<proteinExistence type="predicted"/>
<dbReference type="PROSITE" id="PS50006">
    <property type="entry name" value="FHA_DOMAIN"/>
    <property type="match status" value="2"/>
</dbReference>
<dbReference type="STRING" id="394096.DB31_2888"/>
<dbReference type="SMART" id="SM00382">
    <property type="entry name" value="AAA"/>
    <property type="match status" value="1"/>
</dbReference>
<dbReference type="SUPFAM" id="SSF49879">
    <property type="entry name" value="SMAD/FHA domain"/>
    <property type="match status" value="2"/>
</dbReference>
<dbReference type="PROSITE" id="PS00676">
    <property type="entry name" value="SIGMA54_INTERACT_2"/>
    <property type="match status" value="1"/>
</dbReference>
<keyword evidence="5" id="KW-0804">Transcription</keyword>
<dbReference type="InterPro" id="IPR000253">
    <property type="entry name" value="FHA_dom"/>
</dbReference>
<dbReference type="InterPro" id="IPR002197">
    <property type="entry name" value="HTH_Fis"/>
</dbReference>
<keyword evidence="3" id="KW-0805">Transcription regulation</keyword>
<evidence type="ECO:0000259" key="7">
    <source>
        <dbReference type="PROSITE" id="PS50045"/>
    </source>
</evidence>
<dbReference type="InterPro" id="IPR002078">
    <property type="entry name" value="Sigma_54_int"/>
</dbReference>
<evidence type="ECO:0000313" key="8">
    <source>
        <dbReference type="EMBL" id="KFE63295.1"/>
    </source>
</evidence>
<dbReference type="FunFam" id="3.40.50.300:FF:000006">
    <property type="entry name" value="DNA-binding transcriptional regulator NtrC"/>
    <property type="match status" value="1"/>
</dbReference>
<dbReference type="AlphaFoldDB" id="A0A085W6I2"/>
<feature type="domain" description="Sigma-54 factor interaction" evidence="7">
    <location>
        <begin position="229"/>
        <end position="456"/>
    </location>
</feature>
<comment type="caution">
    <text evidence="8">The sequence shown here is derived from an EMBL/GenBank/DDBJ whole genome shotgun (WGS) entry which is preliminary data.</text>
</comment>
<evidence type="ECO:0000256" key="1">
    <source>
        <dbReference type="ARBA" id="ARBA00022741"/>
    </source>
</evidence>
<evidence type="ECO:0000256" key="2">
    <source>
        <dbReference type="ARBA" id="ARBA00022840"/>
    </source>
</evidence>
<dbReference type="Pfam" id="PF00158">
    <property type="entry name" value="Sigma54_activat"/>
    <property type="match status" value="1"/>
</dbReference>
<dbReference type="Pfam" id="PF25601">
    <property type="entry name" value="AAA_lid_14"/>
    <property type="match status" value="1"/>
</dbReference>
<feature type="domain" description="FHA" evidence="6">
    <location>
        <begin position="145"/>
        <end position="194"/>
    </location>
</feature>
<dbReference type="InterPro" id="IPR009057">
    <property type="entry name" value="Homeodomain-like_sf"/>
</dbReference>
<protein>
    <submittedName>
        <fullName evidence="8">Response regulator of zinc sigma-54-dependent two-component system</fullName>
    </submittedName>
</protein>
<feature type="domain" description="FHA" evidence="6">
    <location>
        <begin position="23"/>
        <end position="71"/>
    </location>
</feature>
<keyword evidence="9" id="KW-1185">Reference proteome</keyword>
<keyword evidence="2" id="KW-0067">ATP-binding</keyword>
<dbReference type="InterPro" id="IPR058031">
    <property type="entry name" value="AAA_lid_NorR"/>
</dbReference>
<evidence type="ECO:0000256" key="5">
    <source>
        <dbReference type="ARBA" id="ARBA00023163"/>
    </source>
</evidence>
<dbReference type="Pfam" id="PF00498">
    <property type="entry name" value="FHA"/>
    <property type="match status" value="2"/>
</dbReference>
<dbReference type="SMART" id="SM00240">
    <property type="entry name" value="FHA"/>
    <property type="match status" value="2"/>
</dbReference>
<dbReference type="SUPFAM" id="SSF46689">
    <property type="entry name" value="Homeodomain-like"/>
    <property type="match status" value="1"/>
</dbReference>
<dbReference type="InterPro" id="IPR025943">
    <property type="entry name" value="Sigma_54_int_dom_ATP-bd_2"/>
</dbReference>
<dbReference type="CDD" id="cd00060">
    <property type="entry name" value="FHA"/>
    <property type="match status" value="2"/>
</dbReference>
<keyword evidence="4" id="KW-0238">DNA-binding</keyword>
<dbReference type="PANTHER" id="PTHR32071:SF117">
    <property type="entry name" value="PTS-DEPENDENT DIHYDROXYACETONE KINASE OPERON REGULATORY PROTEIN-RELATED"/>
    <property type="match status" value="1"/>
</dbReference>
<dbReference type="InterPro" id="IPR008984">
    <property type="entry name" value="SMAD_FHA_dom_sf"/>
</dbReference>
<organism evidence="8 9">
    <name type="scientific">Hyalangium minutum</name>
    <dbReference type="NCBI Taxonomy" id="394096"/>
    <lineage>
        <taxon>Bacteria</taxon>
        <taxon>Pseudomonadati</taxon>
        <taxon>Myxococcota</taxon>
        <taxon>Myxococcia</taxon>
        <taxon>Myxococcales</taxon>
        <taxon>Cystobacterineae</taxon>
        <taxon>Archangiaceae</taxon>
        <taxon>Hyalangium</taxon>
    </lineage>
</organism>
<dbReference type="CDD" id="cd00009">
    <property type="entry name" value="AAA"/>
    <property type="match status" value="1"/>
</dbReference>
<dbReference type="PRINTS" id="PR01590">
    <property type="entry name" value="HTHFIS"/>
</dbReference>
<dbReference type="SUPFAM" id="SSF52540">
    <property type="entry name" value="P-loop containing nucleoside triphosphate hydrolases"/>
    <property type="match status" value="1"/>
</dbReference>
<name>A0A085W6I2_9BACT</name>
<accession>A0A085W6I2</accession>
<evidence type="ECO:0000256" key="4">
    <source>
        <dbReference type="ARBA" id="ARBA00023125"/>
    </source>
</evidence>
<gene>
    <name evidence="8" type="ORF">DB31_2888</name>
</gene>
<dbReference type="PROSITE" id="PS50045">
    <property type="entry name" value="SIGMA54_INTERACT_4"/>
    <property type="match status" value="1"/>
</dbReference>
<dbReference type="InterPro" id="IPR027417">
    <property type="entry name" value="P-loop_NTPase"/>
</dbReference>
<dbReference type="Gene3D" id="3.40.50.300">
    <property type="entry name" value="P-loop containing nucleotide triphosphate hydrolases"/>
    <property type="match status" value="1"/>
</dbReference>
<evidence type="ECO:0000259" key="6">
    <source>
        <dbReference type="PROSITE" id="PS50006"/>
    </source>
</evidence>
<dbReference type="PANTHER" id="PTHR32071">
    <property type="entry name" value="TRANSCRIPTIONAL REGULATORY PROTEIN"/>
    <property type="match status" value="1"/>
</dbReference>
<dbReference type="GO" id="GO:0006355">
    <property type="term" value="P:regulation of DNA-templated transcription"/>
    <property type="evidence" value="ECO:0007669"/>
    <property type="project" value="InterPro"/>
</dbReference>
<reference evidence="8 9" key="1">
    <citation type="submission" date="2014-04" db="EMBL/GenBank/DDBJ databases">
        <title>Genome assembly of Hyalangium minutum DSM 14724.</title>
        <authorList>
            <person name="Sharma G."/>
            <person name="Subramanian S."/>
        </authorList>
    </citation>
    <scope>NUCLEOTIDE SEQUENCE [LARGE SCALE GENOMIC DNA]</scope>
    <source>
        <strain evidence="8 9">DSM 14724</strain>
    </source>
</reference>
<dbReference type="Pfam" id="PF02954">
    <property type="entry name" value="HTH_8"/>
    <property type="match status" value="1"/>
</dbReference>
<evidence type="ECO:0000313" key="9">
    <source>
        <dbReference type="Proteomes" id="UP000028725"/>
    </source>
</evidence>
<evidence type="ECO:0000256" key="3">
    <source>
        <dbReference type="ARBA" id="ARBA00023015"/>
    </source>
</evidence>
<dbReference type="OrthoDB" id="5485507at2"/>
<dbReference type="Gene3D" id="1.10.10.60">
    <property type="entry name" value="Homeodomain-like"/>
    <property type="match status" value="1"/>
</dbReference>
<dbReference type="GO" id="GO:0005524">
    <property type="term" value="F:ATP binding"/>
    <property type="evidence" value="ECO:0007669"/>
    <property type="project" value="UniProtKB-KW"/>
</dbReference>
<dbReference type="Gene3D" id="2.60.200.20">
    <property type="match status" value="2"/>
</dbReference>
<dbReference type="RefSeq" id="WP_044196312.1">
    <property type="nucleotide sequence ID" value="NZ_JMCB01000018.1"/>
</dbReference>
<dbReference type="InterPro" id="IPR025944">
    <property type="entry name" value="Sigma_54_int_dom_CS"/>
</dbReference>
<dbReference type="PATRIC" id="fig|394096.3.peg.7214"/>
<dbReference type="Gene3D" id="1.10.8.60">
    <property type="match status" value="1"/>
</dbReference>